<dbReference type="RefSeq" id="XP_019706757.1">
    <property type="nucleotide sequence ID" value="XM_019851198.2"/>
</dbReference>
<dbReference type="GO" id="GO:0009909">
    <property type="term" value="P:regulation of flower development"/>
    <property type="evidence" value="ECO:0007669"/>
    <property type="project" value="InterPro"/>
</dbReference>
<dbReference type="AlphaFoldDB" id="A0A6J0PJL0"/>
<dbReference type="OrthoDB" id="153872at2759"/>
<protein>
    <submittedName>
        <fullName evidence="7">Uncharacterized protein LOC105046483</fullName>
    </submittedName>
</protein>
<keyword evidence="2 3" id="KW-0539">Nucleus</keyword>
<dbReference type="Proteomes" id="UP000504607">
    <property type="component" value="Chromosome 6"/>
</dbReference>
<feature type="region of interest" description="Disordered" evidence="4">
    <location>
        <begin position="47"/>
        <end position="184"/>
    </location>
</feature>
<gene>
    <name evidence="7" type="primary">LOC105046483</name>
</gene>
<evidence type="ECO:0000256" key="3">
    <source>
        <dbReference type="PROSITE-ProRule" id="PRU00357"/>
    </source>
</evidence>
<feature type="region of interest" description="Disordered" evidence="4">
    <location>
        <begin position="217"/>
        <end position="284"/>
    </location>
</feature>
<dbReference type="GO" id="GO:0005634">
    <property type="term" value="C:nucleus"/>
    <property type="evidence" value="ECO:0007669"/>
    <property type="project" value="UniProtKB-SubCell"/>
</dbReference>
<dbReference type="InterPro" id="IPR010402">
    <property type="entry name" value="CCT_domain"/>
</dbReference>
<proteinExistence type="predicted"/>
<evidence type="ECO:0000256" key="1">
    <source>
        <dbReference type="ARBA" id="ARBA00004123"/>
    </source>
</evidence>
<feature type="compositionally biased region" description="Basic and acidic residues" evidence="4">
    <location>
        <begin position="234"/>
        <end position="244"/>
    </location>
</feature>
<evidence type="ECO:0000313" key="7">
    <source>
        <dbReference type="RefSeq" id="XP_019706757.1"/>
    </source>
</evidence>
<evidence type="ECO:0000313" key="6">
    <source>
        <dbReference type="Proteomes" id="UP000504607"/>
    </source>
</evidence>
<feature type="compositionally biased region" description="Acidic residues" evidence="4">
    <location>
        <begin position="145"/>
        <end position="156"/>
    </location>
</feature>
<feature type="compositionally biased region" description="Basic and acidic residues" evidence="4">
    <location>
        <begin position="251"/>
        <end position="276"/>
    </location>
</feature>
<feature type="domain" description="CCT" evidence="5">
    <location>
        <begin position="184"/>
        <end position="227"/>
    </location>
</feature>
<organism evidence="6 7">
    <name type="scientific">Elaeis guineensis var. tenera</name>
    <name type="common">Oil palm</name>
    <dbReference type="NCBI Taxonomy" id="51953"/>
    <lineage>
        <taxon>Eukaryota</taxon>
        <taxon>Viridiplantae</taxon>
        <taxon>Streptophyta</taxon>
        <taxon>Embryophyta</taxon>
        <taxon>Tracheophyta</taxon>
        <taxon>Spermatophyta</taxon>
        <taxon>Magnoliopsida</taxon>
        <taxon>Liliopsida</taxon>
        <taxon>Arecaceae</taxon>
        <taxon>Arecoideae</taxon>
        <taxon>Cocoseae</taxon>
        <taxon>Elaeidinae</taxon>
        <taxon>Elaeis</taxon>
    </lineage>
</organism>
<keyword evidence="6" id="KW-1185">Reference proteome</keyword>
<sequence length="299" mass="31292">MGVVVRERKGFSFSVSLIAALRFLRWIVLPSTCACARVWLTIPVPKPQPSLEEESAVHGGPAAAESGRSSAADLPLASPSVESSGPSSAPAAPPSSSVPTGSSVSTNPNPRLHTHPCPYAYPYPVPNSNPNAGGDPNHVLHLSSDEEGPSAGDPDDGANGVAGSSDGGGKRRRRSAGLAAPGGRVASVMRYKEKRKSRKFEKTVSWFETRKVYADLRPGVDGKFARPNAGGGEARPDSGEEARADVGAPGDRPDAKEKLRSDASEEVRLNSRDKVGLPEAAEEELGQLDVADEVRLVSS</sequence>
<dbReference type="PANTHER" id="PTHR31319">
    <property type="entry name" value="ZINC FINGER PROTEIN CONSTANS-LIKE 4"/>
    <property type="match status" value="1"/>
</dbReference>
<comment type="subcellular location">
    <subcellularLocation>
        <location evidence="1 3">Nucleus</location>
    </subcellularLocation>
</comment>
<dbReference type="PANTHER" id="PTHR31319:SF77">
    <property type="entry name" value="ZINC FINGER PROTEIN CONSTANS-LIKE 4"/>
    <property type="match status" value="1"/>
</dbReference>
<evidence type="ECO:0000259" key="5">
    <source>
        <dbReference type="PROSITE" id="PS51017"/>
    </source>
</evidence>
<feature type="compositionally biased region" description="Low complexity" evidence="4">
    <location>
        <begin position="69"/>
        <end position="106"/>
    </location>
</feature>
<accession>A0A6J0PJL0</accession>
<dbReference type="InParanoid" id="A0A6J0PJL0"/>
<evidence type="ECO:0000256" key="4">
    <source>
        <dbReference type="SAM" id="MobiDB-lite"/>
    </source>
</evidence>
<evidence type="ECO:0000256" key="2">
    <source>
        <dbReference type="ARBA" id="ARBA00023242"/>
    </source>
</evidence>
<dbReference type="GO" id="GO:0003700">
    <property type="term" value="F:DNA-binding transcription factor activity"/>
    <property type="evidence" value="ECO:0007669"/>
    <property type="project" value="TreeGrafter"/>
</dbReference>
<dbReference type="InterPro" id="IPR045281">
    <property type="entry name" value="CONSTANS-like"/>
</dbReference>
<name>A0A6J0PJL0_ELAGV</name>
<reference evidence="7" key="1">
    <citation type="submission" date="2025-08" db="UniProtKB">
        <authorList>
            <consortium name="RefSeq"/>
        </authorList>
    </citation>
    <scope>IDENTIFICATION</scope>
</reference>
<dbReference type="PROSITE" id="PS51017">
    <property type="entry name" value="CCT"/>
    <property type="match status" value="1"/>
</dbReference>
<dbReference type="Pfam" id="PF06203">
    <property type="entry name" value="CCT"/>
    <property type="match status" value="1"/>
</dbReference>